<proteinExistence type="predicted"/>
<feature type="compositionally biased region" description="Basic and acidic residues" evidence="1">
    <location>
        <begin position="140"/>
        <end position="152"/>
    </location>
</feature>
<evidence type="ECO:0000256" key="2">
    <source>
        <dbReference type="SAM" id="SignalP"/>
    </source>
</evidence>
<feature type="compositionally biased region" description="Basic residues" evidence="1">
    <location>
        <begin position="153"/>
        <end position="168"/>
    </location>
</feature>
<accession>A0AA37NB58</accession>
<comment type="caution">
    <text evidence="3">The sequence shown here is derived from an EMBL/GenBank/DDBJ whole genome shotgun (WGS) entry which is preliminary data.</text>
</comment>
<sequence length="168" mass="19871">MKKICLALFFAVLSCNVFGQDWLSLFIGSASKYASVELSDYRKRLSMEYNVGSNELDDYYRRCGNNWGNVGLALEIARTSGKKMSNVCDYYKRYHKQGWNRILLEIGIKPGSTCYDPFYERIHHHHDLWDRHYNSYCDRHGKAHSKDHEKHDNGKHKGHYKNHDKRHK</sequence>
<dbReference type="Proteomes" id="UP001055048">
    <property type="component" value="Unassembled WGS sequence"/>
</dbReference>
<protein>
    <submittedName>
        <fullName evidence="3">Uncharacterized protein</fullName>
    </submittedName>
</protein>
<dbReference type="EMBL" id="BQNL01000001">
    <property type="protein sequence ID" value="GKH12504.1"/>
    <property type="molecule type" value="Genomic_DNA"/>
</dbReference>
<dbReference type="AlphaFoldDB" id="A0AA37NB58"/>
<name>A0AA37NB58_BACUN</name>
<reference evidence="3" key="1">
    <citation type="submission" date="2022-01" db="EMBL/GenBank/DDBJ databases">
        <title>Novel bile acid biosynthetic pathways are enriched in the microbiome of centenarians.</title>
        <authorList>
            <person name="Sato Y."/>
            <person name="Atarashi K."/>
            <person name="Plichta R.D."/>
            <person name="Arai Y."/>
            <person name="Sasajima S."/>
            <person name="Kearney M.S."/>
            <person name="Suda W."/>
            <person name="Takeshita K."/>
            <person name="Sasaki T."/>
            <person name="Okamoto S."/>
            <person name="Skelly N.A."/>
            <person name="Okamura Y."/>
            <person name="Vlamakis H."/>
            <person name="Li Y."/>
            <person name="Tanoue T."/>
            <person name="Takei H."/>
            <person name="Nittono H."/>
            <person name="Narushima S."/>
            <person name="Irie J."/>
            <person name="Itoh H."/>
            <person name="Moriya K."/>
            <person name="Sugiura Y."/>
            <person name="Suematsu M."/>
            <person name="Moritoki N."/>
            <person name="Shibata S."/>
            <person name="Littman R.D."/>
            <person name="Fischbach A.M."/>
            <person name="Uwamino Y."/>
            <person name="Inoue T."/>
            <person name="Honda A."/>
            <person name="Hattori M."/>
            <person name="Murai T."/>
            <person name="Xavier J.R."/>
            <person name="Hirose N."/>
            <person name="Honda K."/>
        </authorList>
    </citation>
    <scope>NUCLEOTIDE SEQUENCE</scope>
    <source>
        <strain evidence="3">CE91-St12</strain>
    </source>
</reference>
<feature type="signal peptide" evidence="2">
    <location>
        <begin position="1"/>
        <end position="19"/>
    </location>
</feature>
<keyword evidence="2" id="KW-0732">Signal</keyword>
<organism evidence="3 4">
    <name type="scientific">Bacteroides uniformis</name>
    <dbReference type="NCBI Taxonomy" id="820"/>
    <lineage>
        <taxon>Bacteria</taxon>
        <taxon>Pseudomonadati</taxon>
        <taxon>Bacteroidota</taxon>
        <taxon>Bacteroidia</taxon>
        <taxon>Bacteroidales</taxon>
        <taxon>Bacteroidaceae</taxon>
        <taxon>Bacteroides</taxon>
    </lineage>
</organism>
<evidence type="ECO:0000256" key="1">
    <source>
        <dbReference type="SAM" id="MobiDB-lite"/>
    </source>
</evidence>
<feature type="region of interest" description="Disordered" evidence="1">
    <location>
        <begin position="140"/>
        <end position="168"/>
    </location>
</feature>
<feature type="chain" id="PRO_5041368517" evidence="2">
    <location>
        <begin position="20"/>
        <end position="168"/>
    </location>
</feature>
<evidence type="ECO:0000313" key="4">
    <source>
        <dbReference type="Proteomes" id="UP001055048"/>
    </source>
</evidence>
<evidence type="ECO:0000313" key="3">
    <source>
        <dbReference type="EMBL" id="GKH12504.1"/>
    </source>
</evidence>
<dbReference type="RefSeq" id="WP_244074112.1">
    <property type="nucleotide sequence ID" value="NZ_BQNL01000001.1"/>
</dbReference>
<gene>
    <name evidence="3" type="ORF">CE91St12_07140</name>
</gene>
<dbReference type="PROSITE" id="PS51257">
    <property type="entry name" value="PROKAR_LIPOPROTEIN"/>
    <property type="match status" value="1"/>
</dbReference>